<evidence type="ECO:0000259" key="4">
    <source>
        <dbReference type="SMART" id="SM00470"/>
    </source>
</evidence>
<accession>A0A848HML7</accession>
<dbReference type="InterPro" id="IPR050336">
    <property type="entry name" value="Chromosome_partition/occlusion"/>
</dbReference>
<dbReference type="Proteomes" id="UP000583752">
    <property type="component" value="Unassembled WGS sequence"/>
</dbReference>
<evidence type="ECO:0000313" key="5">
    <source>
        <dbReference type="EMBL" id="NML62247.1"/>
    </source>
</evidence>
<proteinExistence type="inferred from homology"/>
<feature type="compositionally biased region" description="Low complexity" evidence="3">
    <location>
        <begin position="672"/>
        <end position="693"/>
    </location>
</feature>
<comment type="caution">
    <text evidence="5">The sequence shown here is derived from an EMBL/GenBank/DDBJ whole genome shotgun (WGS) entry which is preliminary data.</text>
</comment>
<dbReference type="RefSeq" id="WP_169467002.1">
    <property type="nucleotide sequence ID" value="NZ_JABBGG010000007.1"/>
</dbReference>
<dbReference type="PANTHER" id="PTHR33375">
    <property type="entry name" value="CHROMOSOME-PARTITIONING PROTEIN PARB-RELATED"/>
    <property type="match status" value="1"/>
</dbReference>
<sequence>MKITPTAAQSVVDAIADQIIADDGIYGKYELAKIRKSPDNRKRFNEQALQELAASIKSMGVAQPILIRPVTPTAEAPEEFEIVAGERRYRASVIAGMGTIPAMCRTLSDLDAAKIRILENLQREDPHPMEEAEGYQQLMLQHGFSADQLAEEVKKSRAYIYGRLKLCALTTDVREQFLNDQIPASTALLIARIPVPKLQVQALKEIATPQYGEALSYRRAVDHVQSRYMLNLAEARFPINDARLLASAGACSKCPKRTGNQPELYPDVKSADVCTDPDCHAEKRAAHDAATIVEANKKGIPILEGEAAQRVLNDRWTTTSELVTDEVGLQQFLRNAPHTKNAGSPKAYLTPETLPPVASYVKSADGSLKPFYKRVDLQSALEDAGACETVEAHAARMQALQGESGSANVDPKQAARDAAQQEHQAKEKIAADETTYRVELYKRVRRHGAQSGFSLQTLREVTKDAFREFSLPRSLSSIYEFDCKDEDAVNSHIDAAGLPEVQMILIDLLLGSPLEVHHYDVRDNVVDQDDFSTITAIAQHEGIDPVAVREELFPSPINVTDMHYADLAKFIVRAPGRINELKDIVIVHPRTELIQMLEDAAKSLGFVYAAGRFEKPSAPVAAENVGTAAEVVEVATPAAMGEGTAAAAEPEAAEPAPVVPAAKPTKAKPKGKAATPAPKPSAPAKTPVKAKATIKQATKPLAPEAAWPFPKPAAA</sequence>
<evidence type="ECO:0000313" key="6">
    <source>
        <dbReference type="Proteomes" id="UP000583752"/>
    </source>
</evidence>
<feature type="region of interest" description="Disordered" evidence="3">
    <location>
        <begin position="642"/>
        <end position="715"/>
    </location>
</feature>
<organism evidence="5 6">
    <name type="scientific">Massilia polaris</name>
    <dbReference type="NCBI Taxonomy" id="2728846"/>
    <lineage>
        <taxon>Bacteria</taxon>
        <taxon>Pseudomonadati</taxon>
        <taxon>Pseudomonadota</taxon>
        <taxon>Betaproteobacteria</taxon>
        <taxon>Burkholderiales</taxon>
        <taxon>Oxalobacteraceae</taxon>
        <taxon>Telluria group</taxon>
        <taxon>Massilia</taxon>
    </lineage>
</organism>
<feature type="compositionally biased region" description="Low complexity" evidence="3">
    <location>
        <begin position="642"/>
        <end position="664"/>
    </location>
</feature>
<keyword evidence="2" id="KW-0159">Chromosome partition</keyword>
<dbReference type="NCBIfam" id="TIGR00180">
    <property type="entry name" value="parB_part"/>
    <property type="match status" value="1"/>
</dbReference>
<protein>
    <submittedName>
        <fullName evidence="5">ParB/RepB/Spo0J family partition protein</fullName>
    </submittedName>
</protein>
<dbReference type="Pfam" id="PF02195">
    <property type="entry name" value="ParB_N"/>
    <property type="match status" value="1"/>
</dbReference>
<dbReference type="GO" id="GO:0005694">
    <property type="term" value="C:chromosome"/>
    <property type="evidence" value="ECO:0007669"/>
    <property type="project" value="TreeGrafter"/>
</dbReference>
<dbReference type="InterPro" id="IPR003115">
    <property type="entry name" value="ParB_N"/>
</dbReference>
<dbReference type="GO" id="GO:0007059">
    <property type="term" value="P:chromosome segregation"/>
    <property type="evidence" value="ECO:0007669"/>
    <property type="project" value="UniProtKB-KW"/>
</dbReference>
<dbReference type="Pfam" id="PF17762">
    <property type="entry name" value="HTH_ParB"/>
    <property type="match status" value="1"/>
</dbReference>
<dbReference type="SMART" id="SM00470">
    <property type="entry name" value="ParB"/>
    <property type="match status" value="1"/>
</dbReference>
<gene>
    <name evidence="5" type="ORF">HHL21_14415</name>
</gene>
<dbReference type="AlphaFoldDB" id="A0A848HML7"/>
<dbReference type="InterPro" id="IPR004437">
    <property type="entry name" value="ParB/RepB/Spo0J"/>
</dbReference>
<reference evidence="5 6" key="1">
    <citation type="submission" date="2020-04" db="EMBL/GenBank/DDBJ databases">
        <title>Massilia sp. RP-1-19 isolated from soil.</title>
        <authorList>
            <person name="Dahal R.H."/>
        </authorList>
    </citation>
    <scope>NUCLEOTIDE SEQUENCE [LARGE SCALE GENOMIC DNA]</scope>
    <source>
        <strain evidence="5 6">RP-1-19</strain>
    </source>
</reference>
<evidence type="ECO:0000256" key="2">
    <source>
        <dbReference type="ARBA" id="ARBA00022829"/>
    </source>
</evidence>
<dbReference type="InterPro" id="IPR041468">
    <property type="entry name" value="HTH_ParB/Spo0J"/>
</dbReference>
<name>A0A848HML7_9BURK</name>
<evidence type="ECO:0000256" key="1">
    <source>
        <dbReference type="ARBA" id="ARBA00006295"/>
    </source>
</evidence>
<dbReference type="Gene3D" id="1.10.10.2830">
    <property type="match status" value="1"/>
</dbReference>
<comment type="similarity">
    <text evidence="1">Belongs to the ParB family.</text>
</comment>
<keyword evidence="6" id="KW-1185">Reference proteome</keyword>
<dbReference type="InterPro" id="IPR036086">
    <property type="entry name" value="ParB/Sulfiredoxin_sf"/>
</dbReference>
<evidence type="ECO:0000256" key="3">
    <source>
        <dbReference type="SAM" id="MobiDB-lite"/>
    </source>
</evidence>
<dbReference type="GO" id="GO:0003677">
    <property type="term" value="F:DNA binding"/>
    <property type="evidence" value="ECO:0007669"/>
    <property type="project" value="InterPro"/>
</dbReference>
<feature type="domain" description="ParB-like N-terminal" evidence="4">
    <location>
        <begin position="27"/>
        <end position="121"/>
    </location>
</feature>
<dbReference type="PANTHER" id="PTHR33375:SF1">
    <property type="entry name" value="CHROMOSOME-PARTITIONING PROTEIN PARB-RELATED"/>
    <property type="match status" value="1"/>
</dbReference>
<dbReference type="Gene3D" id="3.90.1530.30">
    <property type="match status" value="1"/>
</dbReference>
<dbReference type="EMBL" id="JABBGG010000007">
    <property type="protein sequence ID" value="NML62247.1"/>
    <property type="molecule type" value="Genomic_DNA"/>
</dbReference>
<dbReference type="SUPFAM" id="SSF110849">
    <property type="entry name" value="ParB/Sulfiredoxin"/>
    <property type="match status" value="1"/>
</dbReference>